<organism evidence="2">
    <name type="scientific">Oryza nivara</name>
    <name type="common">Indian wild rice</name>
    <name type="synonym">Oryza sativa f. spontanea</name>
    <dbReference type="NCBI Taxonomy" id="4536"/>
    <lineage>
        <taxon>Eukaryota</taxon>
        <taxon>Viridiplantae</taxon>
        <taxon>Streptophyta</taxon>
        <taxon>Embryophyta</taxon>
        <taxon>Tracheophyta</taxon>
        <taxon>Spermatophyta</taxon>
        <taxon>Magnoliopsida</taxon>
        <taxon>Liliopsida</taxon>
        <taxon>Poales</taxon>
        <taxon>Poaceae</taxon>
        <taxon>BOP clade</taxon>
        <taxon>Oryzoideae</taxon>
        <taxon>Oryzeae</taxon>
        <taxon>Oryzinae</taxon>
        <taxon>Oryza</taxon>
    </lineage>
</organism>
<dbReference type="EMBL" id="AP018870">
    <property type="protein sequence ID" value="BBF89727.1"/>
    <property type="molecule type" value="Genomic_DNA"/>
</dbReference>
<feature type="compositionally biased region" description="Basic and acidic residues" evidence="1">
    <location>
        <begin position="43"/>
        <end position="68"/>
    </location>
</feature>
<name>A0A679BA96_ORYNI</name>
<gene>
    <name evidence="2" type="primary">BBa0076N07.14</name>
</gene>
<protein>
    <submittedName>
        <fullName evidence="2">Uncharacterized protein</fullName>
    </submittedName>
</protein>
<evidence type="ECO:0000256" key="1">
    <source>
        <dbReference type="SAM" id="MobiDB-lite"/>
    </source>
</evidence>
<sequence length="216" mass="23371">MDSAHGLCLGRCRLSAQITTAWRGAASSTPAPLGLLPAAAGKEAARERQPKEGEERRACAGCGRRERSGVWARAPAGGRRGVARQPKGGEERCTCAGGGRQERSGVPVRAPARGRRGAARALRQRPARNERRVGAGTGRREERSGARARAVGGEKGAARGRRPRGAGENRDALRVHTLSRGAPRPHRFATYLITHANHRLPHPPPMPRRRIRWITR</sequence>
<proteinExistence type="predicted"/>
<dbReference type="AlphaFoldDB" id="A0A679BA96"/>
<feature type="compositionally biased region" description="Basic and acidic residues" evidence="1">
    <location>
        <begin position="165"/>
        <end position="174"/>
    </location>
</feature>
<reference evidence="2" key="1">
    <citation type="submission" date="2018-08" db="EMBL/GenBank/DDBJ databases">
        <title>Oryza nivara genomic DNA, chromosome 11, BAC clone:BBa0076N07.</title>
        <authorList>
            <person name="Wu J."/>
            <person name="Kanamori H."/>
        </authorList>
    </citation>
    <scope>NUCLEOTIDE SEQUENCE</scope>
    <source>
        <strain evidence="2">W0106</strain>
    </source>
</reference>
<feature type="compositionally biased region" description="Basic residues" evidence="1">
    <location>
        <begin position="112"/>
        <end position="126"/>
    </location>
</feature>
<accession>A0A679BA96</accession>
<feature type="region of interest" description="Disordered" evidence="1">
    <location>
        <begin position="40"/>
        <end position="175"/>
    </location>
</feature>
<feature type="compositionally biased region" description="Basic and acidic residues" evidence="1">
    <location>
        <begin position="127"/>
        <end position="145"/>
    </location>
</feature>
<evidence type="ECO:0000313" key="2">
    <source>
        <dbReference type="EMBL" id="BBF89727.1"/>
    </source>
</evidence>